<evidence type="ECO:0000313" key="2">
    <source>
        <dbReference type="EMBL" id="KAF4459845.1"/>
    </source>
</evidence>
<protein>
    <submittedName>
        <fullName evidence="2">Uncharacterized protein</fullName>
    </submittedName>
</protein>
<evidence type="ECO:0000313" key="3">
    <source>
        <dbReference type="Proteomes" id="UP000554235"/>
    </source>
</evidence>
<feature type="compositionally biased region" description="Basic residues" evidence="1">
    <location>
        <begin position="149"/>
        <end position="159"/>
    </location>
</feature>
<dbReference type="EMBL" id="JAADYS010002073">
    <property type="protein sequence ID" value="KAF4459845.1"/>
    <property type="molecule type" value="Genomic_DNA"/>
</dbReference>
<comment type="caution">
    <text evidence="2">The sequence shown here is derived from an EMBL/GenBank/DDBJ whole genome shotgun (WGS) entry which is preliminary data.</text>
</comment>
<feature type="region of interest" description="Disordered" evidence="1">
    <location>
        <begin position="119"/>
        <end position="159"/>
    </location>
</feature>
<feature type="compositionally biased region" description="Basic residues" evidence="1">
    <location>
        <begin position="131"/>
        <end position="141"/>
    </location>
</feature>
<gene>
    <name evidence="2" type="ORF">FALBO_13393</name>
</gene>
<accession>A0A8H4L1C1</accession>
<reference evidence="2 3" key="1">
    <citation type="submission" date="2020-01" db="EMBL/GenBank/DDBJ databases">
        <title>Identification and distribution of gene clusters putatively required for synthesis of sphingolipid metabolism inhibitors in phylogenetically diverse species of the filamentous fungus Fusarium.</title>
        <authorList>
            <person name="Kim H.-S."/>
            <person name="Busman M."/>
            <person name="Brown D.W."/>
            <person name="Divon H."/>
            <person name="Uhlig S."/>
            <person name="Proctor R.H."/>
        </authorList>
    </citation>
    <scope>NUCLEOTIDE SEQUENCE [LARGE SCALE GENOMIC DNA]</scope>
    <source>
        <strain evidence="2 3">NRRL 20459</strain>
    </source>
</reference>
<proteinExistence type="predicted"/>
<dbReference type="AlphaFoldDB" id="A0A8H4L1C1"/>
<name>A0A8H4L1C1_9HYPO</name>
<evidence type="ECO:0000256" key="1">
    <source>
        <dbReference type="SAM" id="MobiDB-lite"/>
    </source>
</evidence>
<keyword evidence="3" id="KW-1185">Reference proteome</keyword>
<organism evidence="2 3">
    <name type="scientific">Fusarium albosuccineum</name>
    <dbReference type="NCBI Taxonomy" id="1237068"/>
    <lineage>
        <taxon>Eukaryota</taxon>
        <taxon>Fungi</taxon>
        <taxon>Dikarya</taxon>
        <taxon>Ascomycota</taxon>
        <taxon>Pezizomycotina</taxon>
        <taxon>Sordariomycetes</taxon>
        <taxon>Hypocreomycetidae</taxon>
        <taxon>Hypocreales</taxon>
        <taxon>Nectriaceae</taxon>
        <taxon>Fusarium</taxon>
        <taxon>Fusarium decemcellulare species complex</taxon>
    </lineage>
</organism>
<dbReference type="Proteomes" id="UP000554235">
    <property type="component" value="Unassembled WGS sequence"/>
</dbReference>
<sequence length="159" mass="18826">MLKKKVFMVRSSVGTKLPSSTNRTSSVRRRLVGEVRNLFSSQQDKIPQIVLLTPEGMILHIDEAPAWRPMRRSGETYGRMKAWRASQFLSPWSAVEATRRDRRNRRQRRDGWQVKEREQLVESNVEDQAQRHRSKTRQRCHGSRDCSRGRRHHHENREG</sequence>